<gene>
    <name evidence="13" type="ORF">AB1Y20_007840</name>
</gene>
<evidence type="ECO:0000256" key="12">
    <source>
        <dbReference type="SAM" id="Phobius"/>
    </source>
</evidence>
<dbReference type="GO" id="GO:0016757">
    <property type="term" value="F:glycosyltransferase activity"/>
    <property type="evidence" value="ECO:0007669"/>
    <property type="project" value="UniProtKB-KW"/>
</dbReference>
<evidence type="ECO:0000256" key="2">
    <source>
        <dbReference type="ARBA" id="ARBA00022676"/>
    </source>
</evidence>
<feature type="transmembrane region" description="Helical" evidence="12">
    <location>
        <begin position="678"/>
        <end position="697"/>
    </location>
</feature>
<evidence type="ECO:0000313" key="14">
    <source>
        <dbReference type="Proteomes" id="UP001515480"/>
    </source>
</evidence>
<comment type="caution">
    <text evidence="13">The sequence shown here is derived from an EMBL/GenBank/DDBJ whole genome shotgun (WGS) entry which is preliminary data.</text>
</comment>
<feature type="transmembrane region" description="Helical" evidence="12">
    <location>
        <begin position="633"/>
        <end position="652"/>
    </location>
</feature>
<evidence type="ECO:0000256" key="10">
    <source>
        <dbReference type="ARBA" id="ARBA00076024"/>
    </source>
</evidence>
<keyword evidence="7 12" id="KW-0472">Membrane</keyword>
<dbReference type="Gene3D" id="3.90.550.10">
    <property type="entry name" value="Spore Coat Polysaccharide Biosynthesis Protein SpsA, Chain A"/>
    <property type="match status" value="1"/>
</dbReference>
<feature type="compositionally biased region" description="Acidic residues" evidence="11">
    <location>
        <begin position="560"/>
        <end position="574"/>
    </location>
</feature>
<dbReference type="Proteomes" id="UP001515480">
    <property type="component" value="Unassembled WGS sequence"/>
</dbReference>
<keyword evidence="6" id="KW-0333">Golgi apparatus</keyword>
<keyword evidence="2" id="KW-0328">Glycosyltransferase</keyword>
<dbReference type="SUPFAM" id="SSF53448">
    <property type="entry name" value="Nucleotide-diphospho-sugar transferases"/>
    <property type="match status" value="1"/>
</dbReference>
<feature type="transmembrane region" description="Helical" evidence="12">
    <location>
        <begin position="483"/>
        <end position="504"/>
    </location>
</feature>
<keyword evidence="14" id="KW-1185">Reference proteome</keyword>
<dbReference type="GO" id="GO:0000139">
    <property type="term" value="C:Golgi membrane"/>
    <property type="evidence" value="ECO:0007669"/>
    <property type="project" value="UniProtKB-SubCell"/>
</dbReference>
<feature type="transmembrane region" description="Helical" evidence="12">
    <location>
        <begin position="374"/>
        <end position="394"/>
    </location>
</feature>
<comment type="subcellular location">
    <subcellularLocation>
        <location evidence="1">Golgi apparatus membrane</location>
        <topology evidence="1">Multi-pass membrane protein</topology>
    </subcellularLocation>
</comment>
<keyword evidence="3" id="KW-0808">Transferase</keyword>
<evidence type="ECO:0000256" key="8">
    <source>
        <dbReference type="ARBA" id="ARBA00023316"/>
    </source>
</evidence>
<organism evidence="13 14">
    <name type="scientific">Prymnesium parvum</name>
    <name type="common">Toxic golden alga</name>
    <dbReference type="NCBI Taxonomy" id="97485"/>
    <lineage>
        <taxon>Eukaryota</taxon>
        <taxon>Haptista</taxon>
        <taxon>Haptophyta</taxon>
        <taxon>Prymnesiophyceae</taxon>
        <taxon>Prymnesiales</taxon>
        <taxon>Prymnesiaceae</taxon>
        <taxon>Prymnesium</taxon>
    </lineage>
</organism>
<protein>
    <recommendedName>
        <fullName evidence="10">Glucomannan synthase</fullName>
    </recommendedName>
</protein>
<evidence type="ECO:0000256" key="6">
    <source>
        <dbReference type="ARBA" id="ARBA00023034"/>
    </source>
</evidence>
<dbReference type="AlphaFoldDB" id="A0AB34IUV1"/>
<proteinExistence type="predicted"/>
<evidence type="ECO:0000256" key="5">
    <source>
        <dbReference type="ARBA" id="ARBA00022989"/>
    </source>
</evidence>
<dbReference type="PANTHER" id="PTHR32044">
    <property type="entry name" value="GLUCOMANNAN 4-BETA-MANNOSYLTRANSFERASE 9"/>
    <property type="match status" value="1"/>
</dbReference>
<name>A0AB34IUV1_PRYPA</name>
<evidence type="ECO:0000256" key="4">
    <source>
        <dbReference type="ARBA" id="ARBA00022692"/>
    </source>
</evidence>
<dbReference type="Pfam" id="PF13641">
    <property type="entry name" value="Glyco_tranf_2_3"/>
    <property type="match status" value="1"/>
</dbReference>
<keyword evidence="4 12" id="KW-0812">Transmembrane</keyword>
<keyword evidence="5 12" id="KW-1133">Transmembrane helix</keyword>
<comment type="function">
    <text evidence="9">Probable mannan synthase which consists of a 4-beta-mannosyltransferase activity on mannan using GDP-mannose. The beta-1,4-mannan product is the backbone for galactomannan synthesis by galactomannan galactosyltransferase. Galactomannan is a noncellulosic polysaccharides of plant cell wall.</text>
</comment>
<evidence type="ECO:0000256" key="1">
    <source>
        <dbReference type="ARBA" id="ARBA00004653"/>
    </source>
</evidence>
<dbReference type="GO" id="GO:0071555">
    <property type="term" value="P:cell wall organization"/>
    <property type="evidence" value="ECO:0007669"/>
    <property type="project" value="UniProtKB-KW"/>
</dbReference>
<dbReference type="FunFam" id="3.90.550.10:FF:000057">
    <property type="entry name" value="Glycosyltransferase-like protein, family 2"/>
    <property type="match status" value="1"/>
</dbReference>
<dbReference type="InterPro" id="IPR029044">
    <property type="entry name" value="Nucleotide-diphossugar_trans"/>
</dbReference>
<dbReference type="PANTHER" id="PTHR32044:SF80">
    <property type="entry name" value="XYLOGLUCAN GLYCOSYLTRANSFERASE 2-RELATED"/>
    <property type="match status" value="1"/>
</dbReference>
<feature type="transmembrane region" description="Helical" evidence="12">
    <location>
        <begin position="597"/>
        <end position="621"/>
    </location>
</feature>
<evidence type="ECO:0000256" key="11">
    <source>
        <dbReference type="SAM" id="MobiDB-lite"/>
    </source>
</evidence>
<evidence type="ECO:0000256" key="7">
    <source>
        <dbReference type="ARBA" id="ARBA00023136"/>
    </source>
</evidence>
<feature type="region of interest" description="Disordered" evidence="11">
    <location>
        <begin position="531"/>
        <end position="584"/>
    </location>
</feature>
<reference evidence="13 14" key="1">
    <citation type="journal article" date="2024" name="Science">
        <title>Giant polyketide synthase enzymes in the biosynthesis of giant marine polyether toxins.</title>
        <authorList>
            <person name="Fallon T.R."/>
            <person name="Shende V.V."/>
            <person name="Wierzbicki I.H."/>
            <person name="Pendleton A.L."/>
            <person name="Watervoot N.F."/>
            <person name="Auber R.P."/>
            <person name="Gonzalez D.J."/>
            <person name="Wisecaver J.H."/>
            <person name="Moore B.S."/>
        </authorList>
    </citation>
    <scope>NUCLEOTIDE SEQUENCE [LARGE SCALE GENOMIC DNA]</scope>
    <source>
        <strain evidence="13 14">12B1</strain>
    </source>
</reference>
<feature type="transmembrane region" description="Helical" evidence="12">
    <location>
        <begin position="13"/>
        <end position="34"/>
    </location>
</feature>
<dbReference type="EMBL" id="JBGBPQ010000018">
    <property type="protein sequence ID" value="KAL1506976.1"/>
    <property type="molecule type" value="Genomic_DNA"/>
</dbReference>
<evidence type="ECO:0000313" key="13">
    <source>
        <dbReference type="EMBL" id="KAL1506976.1"/>
    </source>
</evidence>
<feature type="compositionally biased region" description="Basic residues" evidence="11">
    <location>
        <begin position="535"/>
        <end position="551"/>
    </location>
</feature>
<accession>A0AB34IUV1</accession>
<evidence type="ECO:0000256" key="9">
    <source>
        <dbReference type="ARBA" id="ARBA00056537"/>
    </source>
</evidence>
<sequence>MVHATMVDQMKDVLVLLLEIFVGFASFTACLVAVDKLYLFYATIFYKTAAILDYDRWEPTLRYPMRWKRGVKPPRVLVQLPMFNETFVARRIIDYACRIEYPREVFEVQCLDDSTDPETRAVVDKGVEYWRSQGIKIEVIRRTNRQGYKAGAMHEVHDDIKAEFIAIFDADFLPQTDFLLRTIPVFQDRNVGFVQGRWTYENADESLFCRYQEICLNAHIKCEQYARFSTGNFFNFNGTGGVWRKACIDSAGGWNARTLVEDMDLSLRAFLKGWQFVWRYDVECPNEIPSDYKAYRKQQRRWSCGPMQLWAAARVAVAESTLPPLHKSYLNIFFFGVRMLATNVISFTFYSILVPLVLLVYATEDLEVAVHHRFMPWWAIVWLPLLVTMSTMAFSPNSFHYMIIYVMYENAMSILKLGASLEGLLGLEGSMTWTVTQKLGAQASHSFDLQKVIKSLAVFPRELCTAFFLVGAGIYGYHVGTSWVFTVYFCAQGLIFLIFSLSLVEAFNLQPPPEAQLLGLPPKSAEIEMAPVAKPSKKKRSKKARERRKQGAKYSLAGADSEDTDSHDDSDEAEAASLKSSRAPPPPSLYTVLRANVIIFLYTLPVNLFSIVLLYGVTTMALSEMLNTQWDDLIALTLALFLVPGHMCWCLGNPELNWRERKLARQGKLPMSSKLRQAAQLGILYFLLSLLFLVSMYSCSATLQDYVSREVYHLTGKWLEEYIDRR</sequence>
<keyword evidence="8" id="KW-0961">Cell wall biogenesis/degradation</keyword>
<feature type="transmembrane region" description="Helical" evidence="12">
    <location>
        <begin position="340"/>
        <end position="362"/>
    </location>
</feature>
<evidence type="ECO:0000256" key="3">
    <source>
        <dbReference type="ARBA" id="ARBA00022679"/>
    </source>
</evidence>